<dbReference type="PANTHER" id="PTHR47020:SF1">
    <property type="entry name" value="HILLARIN"/>
    <property type="match status" value="1"/>
</dbReference>
<dbReference type="OrthoDB" id="6129702at2759"/>
<dbReference type="AlphaFoldDB" id="X2B910"/>
<dbReference type="InterPro" id="IPR038765">
    <property type="entry name" value="Papain-like_cys_pep_sf"/>
</dbReference>
<evidence type="ECO:0000313" key="2">
    <source>
        <dbReference type="Proteomes" id="UP000014760"/>
    </source>
</evidence>
<dbReference type="Proteomes" id="UP000014760">
    <property type="component" value="Unassembled WGS sequence"/>
</dbReference>
<evidence type="ECO:0000313" key="1">
    <source>
        <dbReference type="EnsemblMetazoa" id="CapteP77697"/>
    </source>
</evidence>
<reference evidence="2" key="1">
    <citation type="submission" date="2012-12" db="EMBL/GenBank/DDBJ databases">
        <authorList>
            <person name="Hellsten U."/>
            <person name="Grimwood J."/>
            <person name="Chapman J.A."/>
            <person name="Shapiro H."/>
            <person name="Aerts A."/>
            <person name="Otillar R.P."/>
            <person name="Terry A.Y."/>
            <person name="Boore J.L."/>
            <person name="Simakov O."/>
            <person name="Marletaz F."/>
            <person name="Cho S.-J."/>
            <person name="Edsinger-Gonzales E."/>
            <person name="Havlak P."/>
            <person name="Kuo D.-H."/>
            <person name="Larsson T."/>
            <person name="Lv J."/>
            <person name="Arendt D."/>
            <person name="Savage R."/>
            <person name="Osoegawa K."/>
            <person name="de Jong P."/>
            <person name="Lindberg D.R."/>
            <person name="Seaver E.C."/>
            <person name="Weisblat D.A."/>
            <person name="Putnam N.H."/>
            <person name="Grigoriev I.V."/>
            <person name="Rokhsar D.S."/>
        </authorList>
    </citation>
    <scope>NUCLEOTIDE SEQUENCE</scope>
    <source>
        <strain evidence="2">I ESC-2004</strain>
    </source>
</reference>
<dbReference type="OMA" id="RHVKEAN"/>
<dbReference type="SUPFAM" id="SSF54001">
    <property type="entry name" value="Cysteine proteinases"/>
    <property type="match status" value="1"/>
</dbReference>
<name>X2B910_CAPTE</name>
<dbReference type="InterPro" id="IPR053041">
    <property type="entry name" value="Transglut-like_Superfamily_Mod"/>
</dbReference>
<reference evidence="1" key="3">
    <citation type="submission" date="2015-06" db="UniProtKB">
        <authorList>
            <consortium name="EnsemblMetazoa"/>
        </authorList>
    </citation>
    <scope>IDENTIFICATION</scope>
</reference>
<dbReference type="EnsemblMetazoa" id="CapteT77697">
    <property type="protein sequence ID" value="CapteP77697"/>
    <property type="gene ID" value="CapteG77697"/>
</dbReference>
<protein>
    <recommendedName>
        <fullName evidence="3">Transglutaminase-like domain-containing protein</fullName>
    </recommendedName>
</protein>
<dbReference type="EMBL" id="AMQN01000105">
    <property type="status" value="NOT_ANNOTATED_CDS"/>
    <property type="molecule type" value="Genomic_DNA"/>
</dbReference>
<evidence type="ECO:0008006" key="3">
    <source>
        <dbReference type="Google" id="ProtNLM"/>
    </source>
</evidence>
<keyword evidence="2" id="KW-1185">Reference proteome</keyword>
<dbReference type="PANTHER" id="PTHR47020">
    <property type="entry name" value="HILLARIN"/>
    <property type="match status" value="1"/>
</dbReference>
<accession>X2B910</accession>
<sequence>KVRSLFRWLTVKNLNKMIFKEQLTEDSPYYFLKGIKYGLESYHELFKRLCSYAGLSVKIIRGISKSAGYKPGMPFKDSKFSNSWASVLIDGDWHFVDCHWGARHVNNTEDYSDPEKFCYSLDEFYFLTNPEDMIYMHYPDEPEWQLLEDPLSVETFVELPVVKSHFFWYGL</sequence>
<reference evidence="2" key="2">
    <citation type="journal article" date="2013" name="Nature">
        <title>Insights into bilaterian evolution from three spiralian genomes.</title>
        <authorList>
            <person name="Simakov O."/>
            <person name="Marletaz F."/>
            <person name="Cho S.J."/>
            <person name="Edsinger-Gonzales E."/>
            <person name="Havlak P."/>
            <person name="Hellsten U."/>
            <person name="Kuo D.H."/>
            <person name="Larsson T."/>
            <person name="Lv J."/>
            <person name="Arendt D."/>
            <person name="Savage R."/>
            <person name="Osoegawa K."/>
            <person name="de Jong P."/>
            <person name="Grimwood J."/>
            <person name="Chapman J.A."/>
            <person name="Shapiro H."/>
            <person name="Aerts A."/>
            <person name="Otillar R.P."/>
            <person name="Terry A.Y."/>
            <person name="Boore J.L."/>
            <person name="Grigoriev I.V."/>
            <person name="Lindberg D.R."/>
            <person name="Seaver E.C."/>
            <person name="Weisblat D.A."/>
            <person name="Putnam N.H."/>
            <person name="Rokhsar D.S."/>
        </authorList>
    </citation>
    <scope>NUCLEOTIDE SEQUENCE</scope>
    <source>
        <strain evidence="2">I ESC-2004</strain>
    </source>
</reference>
<organism evidence="1 2">
    <name type="scientific">Capitella teleta</name>
    <name type="common">Polychaete worm</name>
    <dbReference type="NCBI Taxonomy" id="283909"/>
    <lineage>
        <taxon>Eukaryota</taxon>
        <taxon>Metazoa</taxon>
        <taxon>Spiralia</taxon>
        <taxon>Lophotrochozoa</taxon>
        <taxon>Annelida</taxon>
        <taxon>Polychaeta</taxon>
        <taxon>Sedentaria</taxon>
        <taxon>Scolecida</taxon>
        <taxon>Capitellidae</taxon>
        <taxon>Capitella</taxon>
    </lineage>
</organism>
<dbReference type="HOGENOM" id="CLU_130204_0_0_1"/>
<proteinExistence type="predicted"/>